<sequence>MMPNSLKRIAVPFGYKVMFSYLIFVLVAVLGIGYFAYTASVDSIRRQTEARMQDTLGQMRDNVNYKTESVKRISDLIFFDQTMQKTLRVFRLGFRGYETTKEYLHPTFENVIKLASSKTRLKLYLNNPQIWEYYGDLSEDKDPLAGSNTFDVLHLSRLEGVPWYRELPWQTEKSVAKDVFKGTEAVWRQVGNDANFGNISLLRRLFDIDEEQLTGVAQTTVRLDDLLEAAQHEKIGDESRLYVYNSEGQALRASGGPSMTFNALKQTVEGRFLLIEQPVPGVEWRLVALVPNELLEQEAESVRTITIAVCLAALVLLVFIGWLFSRHYSKKVRGIVVSLNAMREGEFRRRIHYSGRDEFAQIAMAFNRMSEHIDELIREVYLADLQQKEAELESLQAQINPHFLYNTLSSISRLAKFGETDNVHDMVTGIAKFYRLTLNEGRSLIPVEKELEQVGAYLDIQRIKYRNKLEVWNDIHPEVRGHVTVKIILQPFVENILEHALFGSGGIRIKLVAYKEGDTIIFQVIDDGIGMDGRTIRRIFEPDAVNGGYGIRNVHKRIQLQYGVKYGVSIASRRGIGTAVTITIPASREAR</sequence>
<comment type="catalytic activity">
    <reaction evidence="1">
        <text>ATP + protein L-histidine = ADP + protein N-phospho-L-histidine.</text>
        <dbReference type="EC" id="2.7.13.3"/>
    </reaction>
</comment>
<keyword evidence="12" id="KW-1133">Transmembrane helix</keyword>
<keyword evidence="11 12" id="KW-0472">Membrane</keyword>
<dbReference type="InterPro" id="IPR003594">
    <property type="entry name" value="HATPase_dom"/>
</dbReference>
<dbReference type="SUPFAM" id="SSF55874">
    <property type="entry name" value="ATPase domain of HSP90 chaperone/DNA topoisomerase II/histidine kinase"/>
    <property type="match status" value="1"/>
</dbReference>
<evidence type="ECO:0000256" key="10">
    <source>
        <dbReference type="ARBA" id="ARBA00023012"/>
    </source>
</evidence>
<feature type="domain" description="HAMP" evidence="14">
    <location>
        <begin position="326"/>
        <end position="378"/>
    </location>
</feature>
<feature type="transmembrane region" description="Helical" evidence="12">
    <location>
        <begin position="305"/>
        <end position="324"/>
    </location>
</feature>
<comment type="caution">
    <text evidence="15">The sequence shown here is derived from an EMBL/GenBank/DDBJ whole genome shotgun (WGS) entry which is preliminary data.</text>
</comment>
<dbReference type="PROSITE" id="PS50109">
    <property type="entry name" value="HIS_KIN"/>
    <property type="match status" value="1"/>
</dbReference>
<dbReference type="Pfam" id="PF00672">
    <property type="entry name" value="HAMP"/>
    <property type="match status" value="1"/>
</dbReference>
<comment type="subcellular location">
    <subcellularLocation>
        <location evidence="2">Cell membrane</location>
        <topology evidence="2">Multi-pass membrane protein</topology>
    </subcellularLocation>
</comment>
<dbReference type="Gene3D" id="3.30.565.10">
    <property type="entry name" value="Histidine kinase-like ATPase, C-terminal domain"/>
    <property type="match status" value="1"/>
</dbReference>
<dbReference type="Proteomes" id="UP000673394">
    <property type="component" value="Unassembled WGS sequence"/>
</dbReference>
<dbReference type="InterPro" id="IPR010559">
    <property type="entry name" value="Sig_transdc_His_kin_internal"/>
</dbReference>
<dbReference type="InterPro" id="IPR050640">
    <property type="entry name" value="Bact_2-comp_sensor_kinase"/>
</dbReference>
<keyword evidence="6" id="KW-0808">Transferase</keyword>
<evidence type="ECO:0000256" key="4">
    <source>
        <dbReference type="ARBA" id="ARBA00022475"/>
    </source>
</evidence>
<dbReference type="InterPro" id="IPR005467">
    <property type="entry name" value="His_kinase_dom"/>
</dbReference>
<dbReference type="Pfam" id="PF06580">
    <property type="entry name" value="His_kinase"/>
    <property type="match status" value="1"/>
</dbReference>
<keyword evidence="16" id="KW-1185">Reference proteome</keyword>
<dbReference type="SMART" id="SM00387">
    <property type="entry name" value="HATPase_c"/>
    <property type="match status" value="1"/>
</dbReference>
<dbReference type="EC" id="2.7.13.3" evidence="3"/>
<keyword evidence="5" id="KW-0597">Phosphoprotein</keyword>
<evidence type="ECO:0000256" key="7">
    <source>
        <dbReference type="ARBA" id="ARBA00022741"/>
    </source>
</evidence>
<evidence type="ECO:0000256" key="12">
    <source>
        <dbReference type="SAM" id="Phobius"/>
    </source>
</evidence>
<evidence type="ECO:0000256" key="1">
    <source>
        <dbReference type="ARBA" id="ARBA00000085"/>
    </source>
</evidence>
<gene>
    <name evidence="15" type="ORF">I8J30_20315</name>
</gene>
<dbReference type="PANTHER" id="PTHR34220">
    <property type="entry name" value="SENSOR HISTIDINE KINASE YPDA"/>
    <property type="match status" value="1"/>
</dbReference>
<protein>
    <recommendedName>
        <fullName evidence="3">histidine kinase</fullName>
        <ecNumber evidence="3">2.7.13.3</ecNumber>
    </recommendedName>
</protein>
<keyword evidence="12" id="KW-0812">Transmembrane</keyword>
<evidence type="ECO:0000256" key="5">
    <source>
        <dbReference type="ARBA" id="ARBA00022553"/>
    </source>
</evidence>
<dbReference type="PANTHER" id="PTHR34220:SF7">
    <property type="entry name" value="SENSOR HISTIDINE KINASE YPDA"/>
    <property type="match status" value="1"/>
</dbReference>
<evidence type="ECO:0000259" key="13">
    <source>
        <dbReference type="PROSITE" id="PS50109"/>
    </source>
</evidence>
<dbReference type="RefSeq" id="WP_210661236.1">
    <property type="nucleotide sequence ID" value="NZ_JAGKSP010000009.1"/>
</dbReference>
<dbReference type="InterPro" id="IPR003660">
    <property type="entry name" value="HAMP_dom"/>
</dbReference>
<dbReference type="PROSITE" id="PS50885">
    <property type="entry name" value="HAMP"/>
    <property type="match status" value="1"/>
</dbReference>
<proteinExistence type="predicted"/>
<dbReference type="Gene3D" id="6.10.340.10">
    <property type="match status" value="1"/>
</dbReference>
<evidence type="ECO:0000313" key="16">
    <source>
        <dbReference type="Proteomes" id="UP000673394"/>
    </source>
</evidence>
<evidence type="ECO:0000256" key="9">
    <source>
        <dbReference type="ARBA" id="ARBA00022840"/>
    </source>
</evidence>
<dbReference type="EMBL" id="JAGKSP010000009">
    <property type="protein sequence ID" value="MBP3965074.1"/>
    <property type="molecule type" value="Genomic_DNA"/>
</dbReference>
<evidence type="ECO:0000259" key="14">
    <source>
        <dbReference type="PROSITE" id="PS50885"/>
    </source>
</evidence>
<evidence type="ECO:0000256" key="8">
    <source>
        <dbReference type="ARBA" id="ARBA00022777"/>
    </source>
</evidence>
<dbReference type="SUPFAM" id="SSF158472">
    <property type="entry name" value="HAMP domain-like"/>
    <property type="match status" value="1"/>
</dbReference>
<dbReference type="CDD" id="cd06225">
    <property type="entry name" value="HAMP"/>
    <property type="match status" value="1"/>
</dbReference>
<keyword evidence="8 15" id="KW-0418">Kinase</keyword>
<dbReference type="SMART" id="SM00304">
    <property type="entry name" value="HAMP"/>
    <property type="match status" value="1"/>
</dbReference>
<keyword evidence="10" id="KW-0902">Two-component regulatory system</keyword>
<keyword evidence="9" id="KW-0067">ATP-binding</keyword>
<dbReference type="GO" id="GO:0016301">
    <property type="term" value="F:kinase activity"/>
    <property type="evidence" value="ECO:0007669"/>
    <property type="project" value="UniProtKB-KW"/>
</dbReference>
<feature type="transmembrane region" description="Helical" evidence="12">
    <location>
        <begin position="21"/>
        <end position="37"/>
    </location>
</feature>
<evidence type="ECO:0000256" key="6">
    <source>
        <dbReference type="ARBA" id="ARBA00022679"/>
    </source>
</evidence>
<evidence type="ECO:0000256" key="3">
    <source>
        <dbReference type="ARBA" id="ARBA00012438"/>
    </source>
</evidence>
<accession>A0ABS5CGR2</accession>
<keyword evidence="7" id="KW-0547">Nucleotide-binding</keyword>
<evidence type="ECO:0000256" key="2">
    <source>
        <dbReference type="ARBA" id="ARBA00004651"/>
    </source>
</evidence>
<evidence type="ECO:0000313" key="15">
    <source>
        <dbReference type="EMBL" id="MBP3965074.1"/>
    </source>
</evidence>
<name>A0ABS5CGR2_9BACL</name>
<keyword evidence="4" id="KW-1003">Cell membrane</keyword>
<feature type="domain" description="Histidine kinase" evidence="13">
    <location>
        <begin position="488"/>
        <end position="588"/>
    </location>
</feature>
<evidence type="ECO:0000256" key="11">
    <source>
        <dbReference type="ARBA" id="ARBA00023136"/>
    </source>
</evidence>
<dbReference type="InterPro" id="IPR036890">
    <property type="entry name" value="HATPase_C_sf"/>
</dbReference>
<reference evidence="15 16" key="1">
    <citation type="submission" date="2021-04" db="EMBL/GenBank/DDBJ databases">
        <title>Paenibacillus sp. DLE-14 whole genome sequence.</title>
        <authorList>
            <person name="Ham Y.J."/>
        </authorList>
    </citation>
    <scope>NUCLEOTIDE SEQUENCE [LARGE SCALE GENOMIC DNA]</scope>
    <source>
        <strain evidence="15 16">DLE-14</strain>
    </source>
</reference>
<organism evidence="15 16">
    <name type="scientific">Paenibacillus lignilyticus</name>
    <dbReference type="NCBI Taxonomy" id="1172615"/>
    <lineage>
        <taxon>Bacteria</taxon>
        <taxon>Bacillati</taxon>
        <taxon>Bacillota</taxon>
        <taxon>Bacilli</taxon>
        <taxon>Bacillales</taxon>
        <taxon>Paenibacillaceae</taxon>
        <taxon>Paenibacillus</taxon>
    </lineage>
</organism>
<dbReference type="Pfam" id="PF02518">
    <property type="entry name" value="HATPase_c"/>
    <property type="match status" value="1"/>
</dbReference>